<reference evidence="2 3" key="1">
    <citation type="journal article" date="2012" name="J. Bacteriol.">
        <title>Genome sequences for six rhodanobacter strains, isolated from soils and the terrestrial subsurface, with variable denitrification capabilities.</title>
        <authorList>
            <person name="Kostka J.E."/>
            <person name="Green S.J."/>
            <person name="Rishishwar L."/>
            <person name="Prakash O."/>
            <person name="Katz L.S."/>
            <person name="Marino-Ramirez L."/>
            <person name="Jordan I.K."/>
            <person name="Munk C."/>
            <person name="Ivanova N."/>
            <person name="Mikhailova N."/>
            <person name="Watson D.B."/>
            <person name="Brown S.D."/>
            <person name="Palumbo A.V."/>
            <person name="Brooks S.C."/>
        </authorList>
    </citation>
    <scope>NUCLEOTIDE SEQUENCE [LARGE SCALE GENOMIC DNA]</scope>
    <source>
        <strain evidence="2 3">B39</strain>
    </source>
</reference>
<protein>
    <submittedName>
        <fullName evidence="2">Uncharacterized protein</fullName>
    </submittedName>
</protein>
<dbReference type="AlphaFoldDB" id="I4W471"/>
<feature type="region of interest" description="Disordered" evidence="1">
    <location>
        <begin position="38"/>
        <end position="79"/>
    </location>
</feature>
<keyword evidence="3" id="KW-1185">Reference proteome</keyword>
<dbReference type="Gene3D" id="1.10.530.10">
    <property type="match status" value="1"/>
</dbReference>
<name>I4W471_9GAMM</name>
<dbReference type="InterPro" id="IPR023346">
    <property type="entry name" value="Lysozyme-like_dom_sf"/>
</dbReference>
<evidence type="ECO:0000256" key="1">
    <source>
        <dbReference type="SAM" id="MobiDB-lite"/>
    </source>
</evidence>
<evidence type="ECO:0000313" key="3">
    <source>
        <dbReference type="Proteomes" id="UP000003226"/>
    </source>
</evidence>
<dbReference type="CDD" id="cd13400">
    <property type="entry name" value="LT_IagB-like"/>
    <property type="match status" value="1"/>
</dbReference>
<dbReference type="eggNOG" id="COG0741">
    <property type="taxonomic scope" value="Bacteria"/>
</dbReference>
<accession>I4W471</accession>
<gene>
    <name evidence="2" type="ORF">UU7_04662</name>
</gene>
<evidence type="ECO:0000313" key="2">
    <source>
        <dbReference type="EMBL" id="EIL94262.1"/>
    </source>
</evidence>
<dbReference type="SUPFAM" id="SSF53955">
    <property type="entry name" value="Lysozyme-like"/>
    <property type="match status" value="1"/>
</dbReference>
<comment type="caution">
    <text evidence="2">The sequence shown here is derived from an EMBL/GenBank/DDBJ whole genome shotgun (WGS) entry which is preliminary data.</text>
</comment>
<sequence>MDGSNGRVTGAKQLASGKKPEVPRPALAHAAAAVACAPPASRFRGPQRRPDPRARPAPPVPARHALVRRRRESTPREVPDRRGRWTAAFAAWRHFAARGLAFASASLPPAPRHLAPALLAAACLAAVIGFAGVRYPGHATAPATAPPAPAAPTLVTAVPPRVVTAPAAAPAIPPYAAEQRTPPAPSADRLLSEVSTMDLMMPIAEPDLDIRSRHSLWAQVGKTYGIDPLLLYSVALVESKSLYPDGRVAPTPWLFRVDDHLVRGDRQHVQLQMAAASQFGSAVQDVGIMQVYYPMHRDAVRDPLTLLDPRTNITVGAKILRDGMRRTRDRVMGVGYYHSRTPSLARGYGTAVLTVYDRLKAQHRKSARQGPVAR</sequence>
<organism evidence="2 3">
    <name type="scientific">Rhodanobacter spathiphylli B39</name>
    <dbReference type="NCBI Taxonomy" id="1163407"/>
    <lineage>
        <taxon>Bacteria</taxon>
        <taxon>Pseudomonadati</taxon>
        <taxon>Pseudomonadota</taxon>
        <taxon>Gammaproteobacteria</taxon>
        <taxon>Lysobacterales</taxon>
        <taxon>Rhodanobacteraceae</taxon>
        <taxon>Rhodanobacter</taxon>
    </lineage>
</organism>
<dbReference type="EMBL" id="AJXT01000006">
    <property type="protein sequence ID" value="EIL94262.1"/>
    <property type="molecule type" value="Genomic_DNA"/>
</dbReference>
<feature type="region of interest" description="Disordered" evidence="1">
    <location>
        <begin position="1"/>
        <end position="26"/>
    </location>
</feature>
<proteinExistence type="predicted"/>
<dbReference type="STRING" id="1163407.UU7_04662"/>
<dbReference type="Proteomes" id="UP000003226">
    <property type="component" value="Unassembled WGS sequence"/>
</dbReference>
<dbReference type="PATRIC" id="fig|1163407.3.peg.939"/>